<evidence type="ECO:0000259" key="1">
    <source>
        <dbReference type="Pfam" id="PF01590"/>
    </source>
</evidence>
<dbReference type="PANTHER" id="PTHR43102:SF2">
    <property type="entry name" value="GAF DOMAIN-CONTAINING PROTEIN"/>
    <property type="match status" value="1"/>
</dbReference>
<dbReference type="RefSeq" id="WP_003963097.1">
    <property type="nucleotide sequence ID" value="NZ_CM000914.1"/>
</dbReference>
<dbReference type="PANTHER" id="PTHR43102">
    <property type="entry name" value="SLR1143 PROTEIN"/>
    <property type="match status" value="1"/>
</dbReference>
<reference evidence="2 3" key="1">
    <citation type="journal article" date="2010" name="Genome Biol. Evol.">
        <title>The sequence of a 1.8-mb bacterial linear plasmid reveals a rich evolutionary reservoir of secondary metabolic pathways.</title>
        <authorList>
            <person name="Medema M.H."/>
            <person name="Trefzer A."/>
            <person name="Kovalchuk A."/>
            <person name="van den Berg M."/>
            <person name="Mueller U."/>
            <person name="Heijne W."/>
            <person name="Wu L."/>
            <person name="Alam M.T."/>
            <person name="Ronning C.M."/>
            <person name="Nierman W.C."/>
            <person name="Bovenberg R.A.L."/>
            <person name="Breitling R."/>
            <person name="Takano E."/>
        </authorList>
    </citation>
    <scope>NUCLEOTIDE SEQUENCE [LARGE SCALE GENOMIC DNA]</scope>
    <source>
        <strain evidence="3">ATCC 27064 / DSM 738 / JCM 4710 / NBRC 13307 / NCIMB 12785 / NRRL 3585 / VKM Ac-602</strain>
        <plasmid evidence="2">pSCL4</plasmid>
    </source>
</reference>
<dbReference type="EMBL" id="CM000914">
    <property type="protein sequence ID" value="EFG03931.2"/>
    <property type="molecule type" value="Genomic_DNA"/>
</dbReference>
<geneLocation type="plasmid" evidence="2 3">
    <name>pSCL4</name>
</geneLocation>
<dbReference type="eggNOG" id="COG2203">
    <property type="taxonomic scope" value="Bacteria"/>
</dbReference>
<keyword evidence="2" id="KW-0614">Plasmid</keyword>
<feature type="domain" description="GAF" evidence="1">
    <location>
        <begin position="46"/>
        <end position="167"/>
    </location>
</feature>
<dbReference type="InterPro" id="IPR003018">
    <property type="entry name" value="GAF"/>
</dbReference>
<protein>
    <submittedName>
        <fullName evidence="2">GAF domain protein</fullName>
    </submittedName>
</protein>
<keyword evidence="3" id="KW-1185">Reference proteome</keyword>
<evidence type="ECO:0000313" key="2">
    <source>
        <dbReference type="EMBL" id="EFG03931.2"/>
    </source>
</evidence>
<dbReference type="SUPFAM" id="SSF55781">
    <property type="entry name" value="GAF domain-like"/>
    <property type="match status" value="1"/>
</dbReference>
<dbReference type="GeneID" id="93733595"/>
<organism evidence="2 3">
    <name type="scientific">Streptomyces clavuligerus</name>
    <dbReference type="NCBI Taxonomy" id="1901"/>
    <lineage>
        <taxon>Bacteria</taxon>
        <taxon>Bacillati</taxon>
        <taxon>Actinomycetota</taxon>
        <taxon>Actinomycetes</taxon>
        <taxon>Kitasatosporales</taxon>
        <taxon>Streptomycetaceae</taxon>
        <taxon>Streptomyces</taxon>
    </lineage>
</organism>
<accession>D5SJ38</accession>
<dbReference type="Pfam" id="PF01590">
    <property type="entry name" value="GAF"/>
    <property type="match status" value="1"/>
</dbReference>
<evidence type="ECO:0000313" key="3">
    <source>
        <dbReference type="Proteomes" id="UP000002357"/>
    </source>
</evidence>
<dbReference type="Proteomes" id="UP000002357">
    <property type="component" value="Plasmid pSCL4"/>
</dbReference>
<dbReference type="InterPro" id="IPR029016">
    <property type="entry name" value="GAF-like_dom_sf"/>
</dbReference>
<dbReference type="OrthoDB" id="9150152at2"/>
<dbReference type="AlphaFoldDB" id="D5SJ38"/>
<proteinExistence type="predicted"/>
<gene>
    <name evidence="2" type="ORF">SCLAV_p0441</name>
</gene>
<sequence length="192" mass="20667">MTHPAAPHPNTQVQVPGGVPVLPGPPAVRAGRLAELGLDRRPRPDLDEAATALGRAADADYAMVNILTQDGQWFAGLYRAPRPHLPLIPRTMPLTDGFCPALTARGGLALVLTDVHDHPRLRSNAVVDQLGIRSYVGAPLIDPATGITLATLCFINTTALPQKTEHDQLHLIKTRRDELNPRLFHPALPATP</sequence>
<name>D5SJ38_STRCL</name>
<dbReference type="Gene3D" id="3.30.450.40">
    <property type="match status" value="1"/>
</dbReference>